<dbReference type="AlphaFoldDB" id="A0A9P0Q8C9"/>
<feature type="non-terminal residue" evidence="1">
    <location>
        <position position="1"/>
    </location>
</feature>
<comment type="caution">
    <text evidence="1">The sequence shown here is derived from an EMBL/GenBank/DDBJ whole genome shotgun (WGS) entry which is preliminary data.</text>
</comment>
<dbReference type="EMBL" id="CAKOFQ010008578">
    <property type="protein sequence ID" value="CAH2014952.1"/>
    <property type="molecule type" value="Genomic_DNA"/>
</dbReference>
<protein>
    <submittedName>
        <fullName evidence="1">Uncharacterized protein</fullName>
    </submittedName>
</protein>
<dbReference type="Proteomes" id="UP001152888">
    <property type="component" value="Unassembled WGS sequence"/>
</dbReference>
<name>A0A9P0Q8C9_ACAOB</name>
<accession>A0A9P0Q8C9</accession>
<proteinExistence type="predicted"/>
<evidence type="ECO:0000313" key="1">
    <source>
        <dbReference type="EMBL" id="CAH2014952.1"/>
    </source>
</evidence>
<reference evidence="1" key="1">
    <citation type="submission" date="2022-03" db="EMBL/GenBank/DDBJ databases">
        <authorList>
            <person name="Sayadi A."/>
        </authorList>
    </citation>
    <scope>NUCLEOTIDE SEQUENCE</scope>
</reference>
<evidence type="ECO:0000313" key="2">
    <source>
        <dbReference type="Proteomes" id="UP001152888"/>
    </source>
</evidence>
<organism evidence="1 2">
    <name type="scientific">Acanthoscelides obtectus</name>
    <name type="common">Bean weevil</name>
    <name type="synonym">Bruchus obtectus</name>
    <dbReference type="NCBI Taxonomy" id="200917"/>
    <lineage>
        <taxon>Eukaryota</taxon>
        <taxon>Metazoa</taxon>
        <taxon>Ecdysozoa</taxon>
        <taxon>Arthropoda</taxon>
        <taxon>Hexapoda</taxon>
        <taxon>Insecta</taxon>
        <taxon>Pterygota</taxon>
        <taxon>Neoptera</taxon>
        <taxon>Endopterygota</taxon>
        <taxon>Coleoptera</taxon>
        <taxon>Polyphaga</taxon>
        <taxon>Cucujiformia</taxon>
        <taxon>Chrysomeloidea</taxon>
        <taxon>Chrysomelidae</taxon>
        <taxon>Bruchinae</taxon>
        <taxon>Bruchini</taxon>
        <taxon>Acanthoscelides</taxon>
    </lineage>
</organism>
<sequence>LLAKHAIDLTEREWYCQKENKSWSSAVRRALESSAVEDLRDFFAKIQTVKTKVPANNAIDLTERESNRTLSGQALSPYLVQRKGRMLPRCRSKQIAPAA</sequence>
<gene>
    <name evidence="1" type="ORF">ACAOBT_LOCUS34415</name>
</gene>
<keyword evidence="2" id="KW-1185">Reference proteome</keyword>